<comment type="catalytic activity">
    <reaction evidence="1">
        <text>ATP + protein L-histidine = ADP + protein N-phospho-L-histidine.</text>
        <dbReference type="EC" id="2.7.13.3"/>
    </reaction>
</comment>
<dbReference type="InterPro" id="IPR005467">
    <property type="entry name" value="His_kinase_dom"/>
</dbReference>
<organism evidence="8 9">
    <name type="scientific">Tahibacter amnicola</name>
    <dbReference type="NCBI Taxonomy" id="2976241"/>
    <lineage>
        <taxon>Bacteria</taxon>
        <taxon>Pseudomonadati</taxon>
        <taxon>Pseudomonadota</taxon>
        <taxon>Gammaproteobacteria</taxon>
        <taxon>Lysobacterales</taxon>
        <taxon>Rhodanobacteraceae</taxon>
        <taxon>Tahibacter</taxon>
    </lineage>
</organism>
<keyword evidence="3" id="KW-0597">Phosphoprotein</keyword>
<dbReference type="Gene3D" id="3.10.580.10">
    <property type="entry name" value="CBS-domain"/>
    <property type="match status" value="1"/>
</dbReference>
<dbReference type="InterPro" id="IPR046342">
    <property type="entry name" value="CBS_dom_sf"/>
</dbReference>
<dbReference type="InterPro" id="IPR036097">
    <property type="entry name" value="HisK_dim/P_sf"/>
</dbReference>
<keyword evidence="9" id="KW-1185">Reference proteome</keyword>
<protein>
    <recommendedName>
        <fullName evidence="2">histidine kinase</fullName>
        <ecNumber evidence="2">2.7.13.3</ecNumber>
    </recommendedName>
</protein>
<feature type="region of interest" description="Disordered" evidence="5">
    <location>
        <begin position="1"/>
        <end position="29"/>
    </location>
</feature>
<feature type="domain" description="CBS" evidence="7">
    <location>
        <begin position="24"/>
        <end position="85"/>
    </location>
</feature>
<accession>A0ABY6BGV4</accession>
<evidence type="ECO:0000256" key="3">
    <source>
        <dbReference type="ARBA" id="ARBA00022553"/>
    </source>
</evidence>
<reference evidence="8" key="1">
    <citation type="submission" date="2022-09" db="EMBL/GenBank/DDBJ databases">
        <title>Tahibacter sp. nov., isolated from a fresh water.</title>
        <authorList>
            <person name="Baek J.H."/>
            <person name="Lee J.K."/>
            <person name="Kim J.M."/>
            <person name="Jeon C.O."/>
        </authorList>
    </citation>
    <scope>NUCLEOTIDE SEQUENCE</scope>
    <source>
        <strain evidence="8">W38</strain>
    </source>
</reference>
<dbReference type="InterPro" id="IPR003661">
    <property type="entry name" value="HisK_dim/P_dom"/>
</dbReference>
<dbReference type="PROSITE" id="PS51371">
    <property type="entry name" value="CBS"/>
    <property type="match status" value="1"/>
</dbReference>
<dbReference type="InterPro" id="IPR036890">
    <property type="entry name" value="HATPase_C_sf"/>
</dbReference>
<evidence type="ECO:0000256" key="1">
    <source>
        <dbReference type="ARBA" id="ARBA00000085"/>
    </source>
</evidence>
<evidence type="ECO:0000256" key="4">
    <source>
        <dbReference type="PROSITE-ProRule" id="PRU00703"/>
    </source>
</evidence>
<evidence type="ECO:0000259" key="6">
    <source>
        <dbReference type="PROSITE" id="PS50109"/>
    </source>
</evidence>
<keyword evidence="4" id="KW-0129">CBS domain</keyword>
<dbReference type="InterPro" id="IPR000644">
    <property type="entry name" value="CBS_dom"/>
</dbReference>
<dbReference type="InterPro" id="IPR003594">
    <property type="entry name" value="HATPase_dom"/>
</dbReference>
<dbReference type="EC" id="2.7.13.3" evidence="2"/>
<keyword evidence="8" id="KW-0067">ATP-binding</keyword>
<dbReference type="RefSeq" id="WP_261696033.1">
    <property type="nucleotide sequence ID" value="NZ_CP104694.1"/>
</dbReference>
<dbReference type="SUPFAM" id="SSF47384">
    <property type="entry name" value="Homodimeric domain of signal transducing histidine kinase"/>
    <property type="match status" value="1"/>
</dbReference>
<dbReference type="PANTHER" id="PTHR43065:SF50">
    <property type="entry name" value="HISTIDINE KINASE"/>
    <property type="match status" value="1"/>
</dbReference>
<feature type="domain" description="Histidine kinase" evidence="6">
    <location>
        <begin position="189"/>
        <end position="439"/>
    </location>
</feature>
<dbReference type="GO" id="GO:0005524">
    <property type="term" value="F:ATP binding"/>
    <property type="evidence" value="ECO:0007669"/>
    <property type="project" value="UniProtKB-KW"/>
</dbReference>
<dbReference type="Proteomes" id="UP001064632">
    <property type="component" value="Chromosome"/>
</dbReference>
<sequence>MNASPLPARHSVPTPDLSPDLTQLQQPVEPLTPRCTVQQAGERFREPRHAALLSLPVVERGKVLGCITRHDLLMRVYMHPYGRELHGRRSVATIMNADPVILPVNTPIEAAGKIIGARIRRPITEDFAIVDADGTYRGMGIVLDVLHALETRLGEHSRELERACRHLQSSQNQLIQSEKLATLGQLVAGLAHEINTPLGYVQNNVEMIRPLLQAAAEWVGAAQALMQIGEDAGLAVAEACVERMAEASQAFEPTLFRDIDVLLEDTLHGVTQMADLVGNLKDFSRIDQRRSDDVDLHGVIDAALRIGGHLLRKRQVDVRRHYGELPLVRCAPAQINQVLLNLITNAAQAIDHDKGVIAIRTQALGGYAMIAVHDNGRGIAPDVLPRIFEPFFTTKPTGQGTGLGLSICQQIIHAHGGRIAATSSAQAGTRFVVALPLGGRPPGSPA</sequence>
<proteinExistence type="predicted"/>
<dbReference type="PROSITE" id="PS50109">
    <property type="entry name" value="HIS_KIN"/>
    <property type="match status" value="1"/>
</dbReference>
<dbReference type="SUPFAM" id="SSF54631">
    <property type="entry name" value="CBS-domain pair"/>
    <property type="match status" value="1"/>
</dbReference>
<evidence type="ECO:0000313" key="9">
    <source>
        <dbReference type="Proteomes" id="UP001064632"/>
    </source>
</evidence>
<dbReference type="EMBL" id="CP104694">
    <property type="protein sequence ID" value="UXI69075.1"/>
    <property type="molecule type" value="Genomic_DNA"/>
</dbReference>
<evidence type="ECO:0000256" key="2">
    <source>
        <dbReference type="ARBA" id="ARBA00012438"/>
    </source>
</evidence>
<dbReference type="SMART" id="SM00387">
    <property type="entry name" value="HATPase_c"/>
    <property type="match status" value="1"/>
</dbReference>
<evidence type="ECO:0000313" key="8">
    <source>
        <dbReference type="EMBL" id="UXI69075.1"/>
    </source>
</evidence>
<evidence type="ECO:0000259" key="7">
    <source>
        <dbReference type="PROSITE" id="PS51371"/>
    </source>
</evidence>
<keyword evidence="8" id="KW-0547">Nucleotide-binding</keyword>
<dbReference type="Pfam" id="PF02518">
    <property type="entry name" value="HATPase_c"/>
    <property type="match status" value="1"/>
</dbReference>
<gene>
    <name evidence="8" type="ORF">N4264_05335</name>
</gene>
<dbReference type="SUPFAM" id="SSF55874">
    <property type="entry name" value="ATPase domain of HSP90 chaperone/DNA topoisomerase II/histidine kinase"/>
    <property type="match status" value="1"/>
</dbReference>
<dbReference type="PANTHER" id="PTHR43065">
    <property type="entry name" value="SENSOR HISTIDINE KINASE"/>
    <property type="match status" value="1"/>
</dbReference>
<dbReference type="Pfam" id="PF00571">
    <property type="entry name" value="CBS"/>
    <property type="match status" value="1"/>
</dbReference>
<dbReference type="InterPro" id="IPR004358">
    <property type="entry name" value="Sig_transdc_His_kin-like_C"/>
</dbReference>
<dbReference type="CDD" id="cd00082">
    <property type="entry name" value="HisKA"/>
    <property type="match status" value="1"/>
</dbReference>
<name>A0ABY6BGV4_9GAMM</name>
<evidence type="ECO:0000256" key="5">
    <source>
        <dbReference type="SAM" id="MobiDB-lite"/>
    </source>
</evidence>
<dbReference type="Gene3D" id="1.10.287.130">
    <property type="match status" value="1"/>
</dbReference>
<dbReference type="PRINTS" id="PR00344">
    <property type="entry name" value="BCTRLSENSOR"/>
</dbReference>
<dbReference type="Gene3D" id="3.30.565.10">
    <property type="entry name" value="Histidine kinase-like ATPase, C-terminal domain"/>
    <property type="match status" value="1"/>
</dbReference>